<keyword evidence="2" id="KW-0285">Flavoprotein</keyword>
<keyword evidence="3" id="KW-0274">FAD</keyword>
<dbReference type="GO" id="GO:0004499">
    <property type="term" value="F:N,N-dimethylaniline monooxygenase activity"/>
    <property type="evidence" value="ECO:0007669"/>
    <property type="project" value="InterPro"/>
</dbReference>
<dbReference type="InterPro" id="IPR020946">
    <property type="entry name" value="Flavin_mOase-like"/>
</dbReference>
<reference evidence="5 6" key="1">
    <citation type="submission" date="2023-06" db="EMBL/GenBank/DDBJ databases">
        <title>Black Yeasts Isolated from many extreme environments.</title>
        <authorList>
            <person name="Coleine C."/>
            <person name="Stajich J.E."/>
            <person name="Selbmann L."/>
        </authorList>
    </citation>
    <scope>NUCLEOTIDE SEQUENCE [LARGE SCALE GENOMIC DNA]</scope>
    <source>
        <strain evidence="5 6">CCFEE 5887</strain>
    </source>
</reference>
<protein>
    <recommendedName>
        <fullName evidence="7">Dimethylaniline monooxygenase</fullName>
    </recommendedName>
</protein>
<evidence type="ECO:0000256" key="3">
    <source>
        <dbReference type="ARBA" id="ARBA00022827"/>
    </source>
</evidence>
<proteinExistence type="inferred from homology"/>
<evidence type="ECO:0008006" key="7">
    <source>
        <dbReference type="Google" id="ProtNLM"/>
    </source>
</evidence>
<sequence>MFDYLIVGAGPSGLCAAKTILACEPDAKVKILDANKTLGGVWSKETIYPSLKTNNIRGGIDFSDFPMHDGFGIPDGQHPTGEVMHEYYQAYAEHHDLVKLIDFDTRVCDISRLEGSQGWRLTTEIGSKEFQTKKLLIATGITNHPHRPVLQGAEGFDGPIIHSAELGLKGSLLFENPSVKTVAIIGGGKSAYDSVHVAGKAGRQVEWIIRKSGKGPEWIFPSRTKIGPFATTREFLPSRRFVSFFSPCLWNDGFSMIRDFLHSTTLGKMIAQKFWANLHAAVVADCGMRNHEKTSVLEPETSPFWYGTASGVYKFDKDIYTMIKTGQVCVHREDISHLSPGHIHFTKDNTSIQVDALITATGFSAHPTLSFTPASTHSDLGIPSTHLTHAQQAFWADLNQTADLRIATQFPRLLSGPFLSPSSSTIKQYNPGADPDLDYSPFRLYRGIAPPGPTTRGDHSLAFVSMFSNLANTPRCELQCLWAYAYLNHKLDIDTQTVFDETALMARFAHFRAPFGHGRFFPDLVFDQLPYFDLLLQDLKLPYWRKPNLIAELFGSYRASDYKGVVQEWLQAETGGLVAAVGTEKTPLLSDTV</sequence>
<evidence type="ECO:0000313" key="6">
    <source>
        <dbReference type="Proteomes" id="UP001345827"/>
    </source>
</evidence>
<comment type="similarity">
    <text evidence="1">Belongs to the FMO family.</text>
</comment>
<organism evidence="5 6">
    <name type="scientific">Vermiconidia calcicola</name>
    <dbReference type="NCBI Taxonomy" id="1690605"/>
    <lineage>
        <taxon>Eukaryota</taxon>
        <taxon>Fungi</taxon>
        <taxon>Dikarya</taxon>
        <taxon>Ascomycota</taxon>
        <taxon>Pezizomycotina</taxon>
        <taxon>Dothideomycetes</taxon>
        <taxon>Dothideomycetidae</taxon>
        <taxon>Mycosphaerellales</taxon>
        <taxon>Extremaceae</taxon>
        <taxon>Vermiconidia</taxon>
    </lineage>
</organism>
<dbReference type="Gene3D" id="3.50.50.60">
    <property type="entry name" value="FAD/NAD(P)-binding domain"/>
    <property type="match status" value="1"/>
</dbReference>
<keyword evidence="4" id="KW-0560">Oxidoreductase</keyword>
<dbReference type="PANTHER" id="PTHR23023">
    <property type="entry name" value="DIMETHYLANILINE MONOOXYGENASE"/>
    <property type="match status" value="1"/>
</dbReference>
<name>A0AAV9Q3W0_9PEZI</name>
<dbReference type="InterPro" id="IPR036188">
    <property type="entry name" value="FAD/NAD-bd_sf"/>
</dbReference>
<gene>
    <name evidence="5" type="ORF">LTR25_006650</name>
</gene>
<accession>A0AAV9Q3W0</accession>
<dbReference type="GO" id="GO:0050661">
    <property type="term" value="F:NADP binding"/>
    <property type="evidence" value="ECO:0007669"/>
    <property type="project" value="InterPro"/>
</dbReference>
<dbReference type="EMBL" id="JAXLQG010000011">
    <property type="protein sequence ID" value="KAK5534618.1"/>
    <property type="molecule type" value="Genomic_DNA"/>
</dbReference>
<dbReference type="SUPFAM" id="SSF51905">
    <property type="entry name" value="FAD/NAD(P)-binding domain"/>
    <property type="match status" value="2"/>
</dbReference>
<dbReference type="AlphaFoldDB" id="A0AAV9Q3W0"/>
<dbReference type="Pfam" id="PF00743">
    <property type="entry name" value="FMO-like"/>
    <property type="match status" value="1"/>
</dbReference>
<evidence type="ECO:0000313" key="5">
    <source>
        <dbReference type="EMBL" id="KAK5534618.1"/>
    </source>
</evidence>
<keyword evidence="6" id="KW-1185">Reference proteome</keyword>
<dbReference type="GO" id="GO:0050660">
    <property type="term" value="F:flavin adenine dinucleotide binding"/>
    <property type="evidence" value="ECO:0007669"/>
    <property type="project" value="InterPro"/>
</dbReference>
<evidence type="ECO:0000256" key="1">
    <source>
        <dbReference type="ARBA" id="ARBA00009183"/>
    </source>
</evidence>
<dbReference type="InterPro" id="IPR050346">
    <property type="entry name" value="FMO-like"/>
</dbReference>
<dbReference type="Proteomes" id="UP001345827">
    <property type="component" value="Unassembled WGS sequence"/>
</dbReference>
<evidence type="ECO:0000256" key="2">
    <source>
        <dbReference type="ARBA" id="ARBA00022630"/>
    </source>
</evidence>
<evidence type="ECO:0000256" key="4">
    <source>
        <dbReference type="ARBA" id="ARBA00023002"/>
    </source>
</evidence>
<comment type="caution">
    <text evidence="5">The sequence shown here is derived from an EMBL/GenBank/DDBJ whole genome shotgun (WGS) entry which is preliminary data.</text>
</comment>